<proteinExistence type="predicted"/>
<organism evidence="1 2">
    <name type="scientific">Neogobius melanostomus</name>
    <name type="common">round goby</name>
    <dbReference type="NCBI Taxonomy" id="47308"/>
    <lineage>
        <taxon>Eukaryota</taxon>
        <taxon>Metazoa</taxon>
        <taxon>Chordata</taxon>
        <taxon>Craniata</taxon>
        <taxon>Vertebrata</taxon>
        <taxon>Euteleostomi</taxon>
        <taxon>Actinopterygii</taxon>
        <taxon>Neopterygii</taxon>
        <taxon>Teleostei</taxon>
        <taxon>Neoteleostei</taxon>
        <taxon>Acanthomorphata</taxon>
        <taxon>Gobiaria</taxon>
        <taxon>Gobiiformes</taxon>
        <taxon>Gobioidei</taxon>
        <taxon>Gobiidae</taxon>
        <taxon>Benthophilinae</taxon>
        <taxon>Neogobiini</taxon>
        <taxon>Neogobius</taxon>
    </lineage>
</organism>
<sequence length="334" mass="37901">MNLKSISEDTYTALRKKCVFPTITKTWINERNAVLTDLASQEVVLCGDGRCDSPGHSAKYCTYTFLDAQSNKVVDFKVVSVTQVSNSNAMELHGFKEALKTIEDDGVHVSTISTDRHPQIVKEMRINNPEKFHEFDPWHVAKGVSKKLTAEAKRRSCEDLGAWIPSIINHLWWCAQNCAEDAVLLKEKWVSVIHHVTNRHDWPGNRHYHCCDHETHFGYDVMVHASMLAALDHNNNVNREQSVGEPKYKTAWSKVHKNFRARPVAVGKDYSYMRVMVADVLSSVNDTRDSGPTQNSACNGSTGKTIQRTNYLTDTSVFPIQVERFMVKLLPCMF</sequence>
<accession>A0A8C6SPT2</accession>
<dbReference type="AlphaFoldDB" id="A0A8C6SPT2"/>
<evidence type="ECO:0000313" key="2">
    <source>
        <dbReference type="Proteomes" id="UP000694523"/>
    </source>
</evidence>
<name>A0A8C6SPT2_9GOBI</name>
<dbReference type="Proteomes" id="UP000694523">
    <property type="component" value="Unplaced"/>
</dbReference>
<dbReference type="PANTHER" id="PTHR31751">
    <property type="entry name" value="SI:CH211-108C17.2-RELATED-RELATED"/>
    <property type="match status" value="1"/>
</dbReference>
<evidence type="ECO:0008006" key="3">
    <source>
        <dbReference type="Google" id="ProtNLM"/>
    </source>
</evidence>
<protein>
    <recommendedName>
        <fullName evidence="3">Transposase</fullName>
    </recommendedName>
</protein>
<evidence type="ECO:0000313" key="1">
    <source>
        <dbReference type="Ensembl" id="ENSNMLP00000008350.1"/>
    </source>
</evidence>
<reference evidence="1" key="2">
    <citation type="submission" date="2025-09" db="UniProtKB">
        <authorList>
            <consortium name="Ensembl"/>
        </authorList>
    </citation>
    <scope>IDENTIFICATION</scope>
</reference>
<dbReference type="Ensembl" id="ENSNMLT00000009492.1">
    <property type="protein sequence ID" value="ENSNMLP00000008350.1"/>
    <property type="gene ID" value="ENSNMLG00000005930.1"/>
</dbReference>
<reference evidence="1" key="1">
    <citation type="submission" date="2025-08" db="UniProtKB">
        <authorList>
            <consortium name="Ensembl"/>
        </authorList>
    </citation>
    <scope>IDENTIFICATION</scope>
</reference>
<dbReference type="PANTHER" id="PTHR31751:SF42">
    <property type="entry name" value="PROTEIN CBG10204"/>
    <property type="match status" value="1"/>
</dbReference>
<keyword evidence="2" id="KW-1185">Reference proteome</keyword>